<dbReference type="Gene3D" id="1.10.1380.10">
    <property type="entry name" value="Neutral endopeptidase , domain2"/>
    <property type="match status" value="1"/>
</dbReference>
<feature type="domain" description="Peptidase M13 C-terminal" evidence="8">
    <location>
        <begin position="491"/>
        <end position="706"/>
    </location>
</feature>
<dbReference type="GO" id="GO:0005886">
    <property type="term" value="C:plasma membrane"/>
    <property type="evidence" value="ECO:0007669"/>
    <property type="project" value="TreeGrafter"/>
</dbReference>
<evidence type="ECO:0000256" key="7">
    <source>
        <dbReference type="ARBA" id="ARBA00023049"/>
    </source>
</evidence>
<dbReference type="OrthoDB" id="6475849at2759"/>
<keyword evidence="5" id="KW-0378">Hydrolase</keyword>
<evidence type="ECO:0000256" key="4">
    <source>
        <dbReference type="ARBA" id="ARBA00022723"/>
    </source>
</evidence>
<dbReference type="PANTHER" id="PTHR11733">
    <property type="entry name" value="ZINC METALLOPROTEASE FAMILY M13 NEPRILYSIN-RELATED"/>
    <property type="match status" value="1"/>
</dbReference>
<dbReference type="Proteomes" id="UP000646827">
    <property type="component" value="Unassembled WGS sequence"/>
</dbReference>
<keyword evidence="11" id="KW-1185">Reference proteome</keyword>
<evidence type="ECO:0000256" key="5">
    <source>
        <dbReference type="ARBA" id="ARBA00022801"/>
    </source>
</evidence>
<evidence type="ECO:0008006" key="12">
    <source>
        <dbReference type="Google" id="ProtNLM"/>
    </source>
</evidence>
<dbReference type="InterPro" id="IPR024079">
    <property type="entry name" value="MetalloPept_cat_dom_sf"/>
</dbReference>
<evidence type="ECO:0000313" key="11">
    <source>
        <dbReference type="Proteomes" id="UP000646827"/>
    </source>
</evidence>
<keyword evidence="7" id="KW-0482">Metalloprotease</keyword>
<accession>A0A8H7VKA0</accession>
<dbReference type="GO" id="GO:0004222">
    <property type="term" value="F:metalloendopeptidase activity"/>
    <property type="evidence" value="ECO:0007669"/>
    <property type="project" value="InterPro"/>
</dbReference>
<organism evidence="10 11">
    <name type="scientific">Circinella minor</name>
    <dbReference type="NCBI Taxonomy" id="1195481"/>
    <lineage>
        <taxon>Eukaryota</taxon>
        <taxon>Fungi</taxon>
        <taxon>Fungi incertae sedis</taxon>
        <taxon>Mucoromycota</taxon>
        <taxon>Mucoromycotina</taxon>
        <taxon>Mucoromycetes</taxon>
        <taxon>Mucorales</taxon>
        <taxon>Lichtheimiaceae</taxon>
        <taxon>Circinella</taxon>
    </lineage>
</organism>
<dbReference type="Pfam" id="PF01431">
    <property type="entry name" value="Peptidase_M13"/>
    <property type="match status" value="1"/>
</dbReference>
<keyword evidence="6" id="KW-0862">Zinc</keyword>
<dbReference type="SUPFAM" id="SSF55486">
    <property type="entry name" value="Metalloproteases ('zincins'), catalytic domain"/>
    <property type="match status" value="1"/>
</dbReference>
<feature type="domain" description="Peptidase M13 N-terminal" evidence="9">
    <location>
        <begin position="21"/>
        <end position="428"/>
    </location>
</feature>
<dbReference type="GO" id="GO:0046872">
    <property type="term" value="F:metal ion binding"/>
    <property type="evidence" value="ECO:0007669"/>
    <property type="project" value="UniProtKB-KW"/>
</dbReference>
<dbReference type="InterPro" id="IPR008753">
    <property type="entry name" value="Peptidase_M13_N"/>
</dbReference>
<dbReference type="PROSITE" id="PS51885">
    <property type="entry name" value="NEPRILYSIN"/>
    <property type="match status" value="1"/>
</dbReference>
<evidence type="ECO:0000256" key="2">
    <source>
        <dbReference type="ARBA" id="ARBA00007357"/>
    </source>
</evidence>
<evidence type="ECO:0000259" key="8">
    <source>
        <dbReference type="Pfam" id="PF01431"/>
    </source>
</evidence>
<gene>
    <name evidence="10" type="ORF">INT45_006587</name>
</gene>
<dbReference type="GO" id="GO:0016485">
    <property type="term" value="P:protein processing"/>
    <property type="evidence" value="ECO:0007669"/>
    <property type="project" value="TreeGrafter"/>
</dbReference>
<proteinExistence type="inferred from homology"/>
<sequence length="707" mass="79675">IGTLETINHENRDILRKVYEGTYNDLINTIEWDMSEFHTTDQDSQAEIDQQNFDKAQSYYKQCMNTDAIDAQGPTPVYPLITKILDAFIPLSSSEKTLNIETFTTALMETVNQSVSSLFSAYVEPDDKHPDSYAIKLSQAHLTLPKNYYSDPGAMKLYRQSMIHLLNTALGNENNNDNNSALRLQKAKEAKLKLLSRDEVNAIVDRVINLEIFVASISLDPDQMQDPRELYNPMTIHDLQVKYPIVNWEKLIGCFIEEGTPQPEYVIVNVPAFFGNLTSWLAPSISSSEKGSQQSSSDKDSHQTIADVQAIKDFFMVKTLIKWTYALDTATRQAWQPVTTTILSGTTEYPPRYDSCVSYTEGTMGMIQGRYYAMRKFGGKNERDKLEASINIVHDTLLNILAGCEWLDKPTLEAAIDKANKIKTKVAYNIASPDEREPEQLQKYYSSITISDESFLATELSATKWGLERARAKIGKPVDKDEWDMSPDTVNAYYNLINNEIVILAGIAQAPIYQSDAPDYLKYGSLGYLVGHELTHAFDRYGRFYDGDGILTEWWTPETTKHYDELSQCFITQYNNYTFSGPDGKVVHLNGKLSLGENIADNGGVIAGYHAFQQVWNGGELVNGQKPKHEKLPGIDLSPEALFFVNYGITWCSARRPESAVSLATSDTHALEQYRIIGPLQNFPEFSKVFQCPVGSPMNPQKKCAVW</sequence>
<dbReference type="Gene3D" id="3.40.390.10">
    <property type="entry name" value="Collagenase (Catalytic Domain)"/>
    <property type="match status" value="1"/>
</dbReference>
<dbReference type="CDD" id="cd08662">
    <property type="entry name" value="M13"/>
    <property type="match status" value="1"/>
</dbReference>
<evidence type="ECO:0000256" key="6">
    <source>
        <dbReference type="ARBA" id="ARBA00022833"/>
    </source>
</evidence>
<dbReference type="InterPro" id="IPR018497">
    <property type="entry name" value="Peptidase_M13_C"/>
</dbReference>
<name>A0A8H7VKA0_9FUNG</name>
<dbReference type="Pfam" id="PF05649">
    <property type="entry name" value="Peptidase_M13_N"/>
    <property type="match status" value="1"/>
</dbReference>
<feature type="non-terminal residue" evidence="10">
    <location>
        <position position="707"/>
    </location>
</feature>
<comment type="caution">
    <text evidence="10">The sequence shown here is derived from an EMBL/GenBank/DDBJ whole genome shotgun (WGS) entry which is preliminary data.</text>
</comment>
<evidence type="ECO:0000256" key="1">
    <source>
        <dbReference type="ARBA" id="ARBA00001947"/>
    </source>
</evidence>
<evidence type="ECO:0000313" key="10">
    <source>
        <dbReference type="EMBL" id="KAG2225891.1"/>
    </source>
</evidence>
<dbReference type="InterPro" id="IPR042089">
    <property type="entry name" value="Peptidase_M13_dom_2"/>
</dbReference>
<keyword evidence="3" id="KW-0645">Protease</keyword>
<comment type="cofactor">
    <cofactor evidence="1">
        <name>Zn(2+)</name>
        <dbReference type="ChEBI" id="CHEBI:29105"/>
    </cofactor>
</comment>
<comment type="similarity">
    <text evidence="2">Belongs to the peptidase M13 family.</text>
</comment>
<protein>
    <recommendedName>
        <fullName evidence="12">Endothelin-converting enzyme 1</fullName>
    </recommendedName>
</protein>
<dbReference type="PRINTS" id="PR00786">
    <property type="entry name" value="NEPRILYSIN"/>
</dbReference>
<evidence type="ECO:0000256" key="3">
    <source>
        <dbReference type="ARBA" id="ARBA00022670"/>
    </source>
</evidence>
<keyword evidence="4" id="KW-0479">Metal-binding</keyword>
<dbReference type="AlphaFoldDB" id="A0A8H7VKA0"/>
<dbReference type="EMBL" id="JAEPRB010000022">
    <property type="protein sequence ID" value="KAG2225891.1"/>
    <property type="molecule type" value="Genomic_DNA"/>
</dbReference>
<evidence type="ECO:0000259" key="9">
    <source>
        <dbReference type="Pfam" id="PF05649"/>
    </source>
</evidence>
<dbReference type="PANTHER" id="PTHR11733:SF167">
    <property type="entry name" value="FI17812P1-RELATED"/>
    <property type="match status" value="1"/>
</dbReference>
<reference evidence="10 11" key="1">
    <citation type="submission" date="2020-12" db="EMBL/GenBank/DDBJ databases">
        <title>Metabolic potential, ecology and presence of endohyphal bacteria is reflected in genomic diversity of Mucoromycotina.</title>
        <authorList>
            <person name="Muszewska A."/>
            <person name="Okrasinska A."/>
            <person name="Steczkiewicz K."/>
            <person name="Drgas O."/>
            <person name="Orlowska M."/>
            <person name="Perlinska-Lenart U."/>
            <person name="Aleksandrzak-Piekarczyk T."/>
            <person name="Szatraj K."/>
            <person name="Zielenkiewicz U."/>
            <person name="Pilsyk S."/>
            <person name="Malc E."/>
            <person name="Mieczkowski P."/>
            <person name="Kruszewska J.S."/>
            <person name="Biernat P."/>
            <person name="Pawlowska J."/>
        </authorList>
    </citation>
    <scope>NUCLEOTIDE SEQUENCE [LARGE SCALE GENOMIC DNA]</scope>
    <source>
        <strain evidence="10 11">CBS 142.35</strain>
    </source>
</reference>
<dbReference type="InterPro" id="IPR000718">
    <property type="entry name" value="Peptidase_M13"/>
</dbReference>